<evidence type="ECO:0000313" key="2">
    <source>
        <dbReference type="EMBL" id="MCI18928.1"/>
    </source>
</evidence>
<sequence length="100" mass="10097">SKTPGGQRKRVGVGADGGTPVHGVGRDGGTPAHADKSFRSVLVGESSAPLGGSAEGGSGSEEPPNEEWVGRATGGESFRYGRRYGPSLERSISGGWVTGE</sequence>
<reference evidence="2 3" key="1">
    <citation type="journal article" date="2018" name="Front. Plant Sci.">
        <title>Red Clover (Trifolium pratense) and Zigzag Clover (T. medium) - A Picture of Genomic Similarities and Differences.</title>
        <authorList>
            <person name="Dluhosova J."/>
            <person name="Istvanek J."/>
            <person name="Nedelnik J."/>
            <person name="Repkova J."/>
        </authorList>
    </citation>
    <scope>NUCLEOTIDE SEQUENCE [LARGE SCALE GENOMIC DNA]</scope>
    <source>
        <strain evidence="3">cv. 10/8</strain>
        <tissue evidence="2">Leaf</tissue>
    </source>
</reference>
<dbReference type="EMBL" id="LXQA010112446">
    <property type="protein sequence ID" value="MCI18928.1"/>
    <property type="molecule type" value="Genomic_DNA"/>
</dbReference>
<evidence type="ECO:0000313" key="3">
    <source>
        <dbReference type="Proteomes" id="UP000265520"/>
    </source>
</evidence>
<keyword evidence="3" id="KW-1185">Reference proteome</keyword>
<dbReference type="AlphaFoldDB" id="A0A392Q492"/>
<organism evidence="2 3">
    <name type="scientific">Trifolium medium</name>
    <dbReference type="NCBI Taxonomy" id="97028"/>
    <lineage>
        <taxon>Eukaryota</taxon>
        <taxon>Viridiplantae</taxon>
        <taxon>Streptophyta</taxon>
        <taxon>Embryophyta</taxon>
        <taxon>Tracheophyta</taxon>
        <taxon>Spermatophyta</taxon>
        <taxon>Magnoliopsida</taxon>
        <taxon>eudicotyledons</taxon>
        <taxon>Gunneridae</taxon>
        <taxon>Pentapetalae</taxon>
        <taxon>rosids</taxon>
        <taxon>fabids</taxon>
        <taxon>Fabales</taxon>
        <taxon>Fabaceae</taxon>
        <taxon>Papilionoideae</taxon>
        <taxon>50 kb inversion clade</taxon>
        <taxon>NPAAA clade</taxon>
        <taxon>Hologalegina</taxon>
        <taxon>IRL clade</taxon>
        <taxon>Trifolieae</taxon>
        <taxon>Trifolium</taxon>
    </lineage>
</organism>
<comment type="caution">
    <text evidence="2">The sequence shown here is derived from an EMBL/GenBank/DDBJ whole genome shotgun (WGS) entry which is preliminary data.</text>
</comment>
<dbReference type="Proteomes" id="UP000265520">
    <property type="component" value="Unassembled WGS sequence"/>
</dbReference>
<name>A0A392Q492_9FABA</name>
<protein>
    <submittedName>
        <fullName evidence="2">Uncharacterized protein</fullName>
    </submittedName>
</protein>
<feature type="non-terminal residue" evidence="2">
    <location>
        <position position="1"/>
    </location>
</feature>
<evidence type="ECO:0000256" key="1">
    <source>
        <dbReference type="SAM" id="MobiDB-lite"/>
    </source>
</evidence>
<feature type="region of interest" description="Disordered" evidence="1">
    <location>
        <begin position="1"/>
        <end position="100"/>
    </location>
</feature>
<accession>A0A392Q492</accession>
<proteinExistence type="predicted"/>